<dbReference type="Proteomes" id="UP000275408">
    <property type="component" value="Unassembled WGS sequence"/>
</dbReference>
<dbReference type="Pfam" id="PF00580">
    <property type="entry name" value="UvrD-helicase"/>
    <property type="match status" value="1"/>
</dbReference>
<keyword evidence="2" id="KW-0378">Hydrolase</keyword>
<feature type="domain" description="UvrD-like helicase ATP-binding" evidence="7">
    <location>
        <begin position="1959"/>
        <end position="2090"/>
    </location>
</feature>
<dbReference type="GO" id="GO:0004386">
    <property type="term" value="F:helicase activity"/>
    <property type="evidence" value="ECO:0007669"/>
    <property type="project" value="UniProtKB-KW"/>
</dbReference>
<keyword evidence="5" id="KW-0802">TPR repeat</keyword>
<feature type="repeat" description="TPR" evidence="5">
    <location>
        <begin position="328"/>
        <end position="361"/>
    </location>
</feature>
<feature type="region of interest" description="Disordered" evidence="6">
    <location>
        <begin position="1259"/>
        <end position="1302"/>
    </location>
</feature>
<dbReference type="InterPro" id="IPR013986">
    <property type="entry name" value="DExx_box_DNA_helicase_dom_sf"/>
</dbReference>
<feature type="compositionally biased region" description="Basic and acidic residues" evidence="6">
    <location>
        <begin position="3289"/>
        <end position="3302"/>
    </location>
</feature>
<evidence type="ECO:0000256" key="6">
    <source>
        <dbReference type="SAM" id="MobiDB-lite"/>
    </source>
</evidence>
<gene>
    <name evidence="8" type="ORF">pdam_00005055</name>
</gene>
<evidence type="ECO:0000256" key="2">
    <source>
        <dbReference type="ARBA" id="ARBA00022801"/>
    </source>
</evidence>
<reference evidence="8 9" key="1">
    <citation type="journal article" date="2018" name="Sci. Rep.">
        <title>Comparative analysis of the Pocillopora damicornis genome highlights role of immune system in coral evolution.</title>
        <authorList>
            <person name="Cunning R."/>
            <person name="Bay R.A."/>
            <person name="Gillette P."/>
            <person name="Baker A.C."/>
            <person name="Traylor-Knowles N."/>
        </authorList>
    </citation>
    <scope>NUCLEOTIDE SEQUENCE [LARGE SCALE GENOMIC DNA]</scope>
    <source>
        <strain evidence="8">RSMAS</strain>
        <tissue evidence="8">Whole animal</tissue>
    </source>
</reference>
<feature type="region of interest" description="Disordered" evidence="6">
    <location>
        <begin position="3533"/>
        <end position="3604"/>
    </location>
</feature>
<evidence type="ECO:0000313" key="8">
    <source>
        <dbReference type="EMBL" id="RMX37011.1"/>
    </source>
</evidence>
<feature type="compositionally biased region" description="Low complexity" evidence="6">
    <location>
        <begin position="1744"/>
        <end position="1753"/>
    </location>
</feature>
<dbReference type="OrthoDB" id="3156807at2759"/>
<keyword evidence="1" id="KW-0547">Nucleotide-binding</keyword>
<dbReference type="PROSITE" id="PS50005">
    <property type="entry name" value="TPR"/>
    <property type="match status" value="1"/>
</dbReference>
<keyword evidence="3" id="KW-0347">Helicase</keyword>
<feature type="region of interest" description="Disordered" evidence="6">
    <location>
        <begin position="1695"/>
        <end position="1786"/>
    </location>
</feature>
<evidence type="ECO:0000256" key="4">
    <source>
        <dbReference type="ARBA" id="ARBA00022840"/>
    </source>
</evidence>
<protein>
    <recommendedName>
        <fullName evidence="7">UvrD-like helicase ATP-binding domain-containing protein</fullName>
    </recommendedName>
</protein>
<feature type="compositionally biased region" description="Basic and acidic residues" evidence="6">
    <location>
        <begin position="1260"/>
        <end position="1278"/>
    </location>
</feature>
<feature type="compositionally biased region" description="Basic residues" evidence="6">
    <location>
        <begin position="3586"/>
        <end position="3604"/>
    </location>
</feature>
<feature type="compositionally biased region" description="Acidic residues" evidence="6">
    <location>
        <begin position="1897"/>
        <end position="1910"/>
    </location>
</feature>
<feature type="region of interest" description="Disordered" evidence="6">
    <location>
        <begin position="3413"/>
        <end position="3436"/>
    </location>
</feature>
<organism evidence="8 9">
    <name type="scientific">Pocillopora damicornis</name>
    <name type="common">Cauliflower coral</name>
    <name type="synonym">Millepora damicornis</name>
    <dbReference type="NCBI Taxonomy" id="46731"/>
    <lineage>
        <taxon>Eukaryota</taxon>
        <taxon>Metazoa</taxon>
        <taxon>Cnidaria</taxon>
        <taxon>Anthozoa</taxon>
        <taxon>Hexacorallia</taxon>
        <taxon>Scleractinia</taxon>
        <taxon>Astrocoeniina</taxon>
        <taxon>Pocilloporidae</taxon>
        <taxon>Pocillopora</taxon>
    </lineage>
</organism>
<sequence>MWCRNDVDLVLFCTRGGFMMEGMDPRHLGMMGKKSMELHNYPDALRLFSMGLARLESLKVPRQFAAPFLMDRAECYWQLGEVDMALHEMDNALWHGLPRDADFAEGESLKWSNHGFSLLEGHQFAMAEKCAKFALYFHTSPRTRAQAFLCQVIARYEMGKITGETTETKEIKKLDPNLAKLHAHERKNSAIRNMQNQNYQWAIKSFIFALLLHPDDGSKMKFKRSVESHLANAYFKIKQYKKAVDVGKESYKSNPNFRSKEEAERWKKRGNDLSKEPNLVDQAIACYSLALNFTPAVERELKATIFSNRSLMYNKQGKADQALRDAQNSAYYRLGSCLFVQRKYREAMEKFSESLNLLLNDASRSDHQAVDTLSQLLSVALELPDGTSSIQYEIPKTYIQTVLDKAVSDEDWATLHLLFLGGGGPKKFEKGLGGLADGCDASKVPLTEVISCDFSDLGKFVSVLLDHKARDSPQKREKTAYKLAIDLNKFDVASVLMDKNTTSGPGVQLKRKFKEDAKKALEEGDNSKAIGLFQYSLTQRGNTMEERRETLQTLCELYFQEKDFRECLDSGRELKEDYPKGYKNEERKYDLMVDYYTLALEFTPISNIELMASLLSNRCLALNNLKKFKEALEDAEQCIKIKPKWFRGYSRKGTCLLHLKKTQEALRVFCKGYTHAFSDKEKQITATDVISTAMMIEGGESQTTCTLSPDVLRFLVKDATEKKDWKKLRFLYLGSAPNTSSRGPARECDASYVPLDLLIESNFEDVHSLVKVLLQRNASADGLRACARPPLLAAMEMMNFPLAVTLLRNNADSACIVGHGIFMNREGQPKQWLQLGRKAIDANDSKKAVMLLKMSLYLSDSNKDKTIAAPIYHALAEAYFIGSEHGRCIDAGKECFKLQPVKSEEEAKRWGKRADQTLHLRNYNQSIDYLNLALKYTPADSKEIFSLLLCQRSEAFQQLDNFKSGLEDAVNASKMCPEMSRALKRKKEAMHATNECLKRTTDENFMYSLLCDALATASSLKEGTSAITAPVPSKLLEKLVSEAIREKDWSKLRILYLGGGGPGSQPTGNGGMATEINASSVPLGEIIRSNEPGRLTFVSVLLKHGASANAIEESDTVPLAEAMRPPNLPLVEKLVQNGANPCVMSKEGEPIIHQALRSGLQKNGTFEFLKAMLKSPLPEVQSVQDTDGNTLYHIACIGKNLQRKKCDAIRILREANINPNLRNKRNEYAIQKVPSKRDPRWKMLDTTLQCYKLNSSVSVTHEENSEKVSNEERDKELQWADAEEEYVSDGDEEKPTTEAKNTPQNVNVLKIDHKQLQRKERRETIVSLIDAITPLSTFVPNAFDTNEEHDDMEIFNESSRSPRAAESNDVVIEDETVDDDRYVDENDILGDSDKETEIDSKYPFEDLPWEVDCTDRVWKIMRNRKVGFSTRKRIIDKIRMLANGRWSKTLCKRLEGEAKRKDIELYESKLTKGQRIIWEKTIAFSGRCSENPELRLDKKNPEGRIYSDIIRVWDIVLDHDKLQRSIGLIVKSHDRGMDCIVKRKLKGMPVKSGGNSALTSECLPNKYAEIGDLEQKGNPQAKKSVPKKSTIADNLPQIFFPPASANEQEYHILKFYSFSTALVRTVLESDISSRIDFPFKITELEHAIVNLRPDPPMPIILLGRSGTGKTTCCLYRLWDRFKSYWERAETAGPHIPRFLSPPLKTSQCSDDDETLQSSIEQDINQAERSPKQASASTECQKPNASSHSASAPASRDDHHDQVMQSNSCPPKAENQLEDNDQEEKKQPEMYEHLHQIFITKNNVLCSEVEKNFKELCHACPAAQHRIPFEDQSLPAKMQDVAAEAWPLFVNSRDWLLMLDASLPGKTFFNRAEDGSLLRKIDGWGEEDSHLQFIPATESDDESDHEEEDEGGVGTQHGSEETKKKGKETSIKKDKDPRREITYPVFKLELWPKMKKTSKEKVDYHPTLVWTEIRSFIKGSAEALLSENGELSLEDYESLGKKKAPNFSADRKVVYDLYRVYQRERSSKRMFDEADLVYNIHKRITAPEWSVHQVYVDETQDFTQAELSLLIRCCRSPNELFFTGDTAQSIMRGISFRFNDLKSLFHHARKAAGITDDQNNFITVPKKLYQLTHNYRSHAGILRLASSVVDLLLTYFPDSFDRLQKDEGLFEGPRPVLLESCSPTDLAMILQGNQRQSSRIEFGAHQVVLVASNEARDALPDELSQGLVMTIYEAKGLEFDDVLIYNFFKDSQATKEWRVVTSFMRDEGFAGLSSSIGLAEVTEDSVTVQSSRPLKFDPDNHKVLNSELKYLYTAITRARVNVWFFDEDKESRAPMFEFFQKRDLVKVVSMGDNDAGSGELASICATKSTSDEWRKGGLRFYKRSLWRLAIQCFEFAGDDVWVRKSQAQQQAAEAIKLRFTNRQQMKDEFLRAGESFLKCSMFDEAEICLNNAREWTLLARLYEKTGKFQDAARLFKKERLHKEASRCYEAQNNYAEAIEVFCRARIFEEALGALERYNILASSGDLEGKQGIIPPRSTRTVERLRHQLADQHFKRGETIKMEEVLQYLPSTTDRITFLKKRGCIIEAARALDDDGRRDEAARLLKDAGKFEEAERYSTDPKFAADCLISLVRTTTWREDSSAILEKAIEKYQLCGNPNGQAEALLLLGRLSHDSRKLQEAGRLFDKSKNPCGEVESVMKLLETTNFAPPKTFQQWMAVRALERVLGLITTLHMPNKMLTLAEEREITKCEEHFGLFKTDTANEKRYFCKSGGRFSLVYPKIIENDTSNTEATINTLDAHKEIRRFLLNECAKLIKMTHVMLEKTLAKNTLCTNKGMGTTCSDSSCENQHADSVDLFNNRFLALFHFIYLESVVESFKLQLALRKEEQETLPLIIKEFREFRTCQRFYDFLFPSSGYREYHLSLASIRHLNRTKLVTKRIFQFANVSWKENPEELRRSDTNNFLKVSFCLQLINSSQSMVKWICEEEKSFERKTRTPKFRPTKDLLAKNGMIYSHENGRYESYLQWWEYGKKRLYVHGDVENAAHIIIRRFLTLTAKRSQMIYPSIANTVMILEHQLTACLALYSRLSIENRYPVCLPASYLTMVRFWDNCRPGADKGTFTLYQAVEKSFAQEDNKIKLLKAVRSLLDYMVKLTCGEVADSFDVLGDALDSKESPLYCDSGEAERSLVLFLTMMCNCAKGISIYLEEFMLRKILRIKANHRLTSRINSVLDKIQEVQGPRDVVMILKTFLQSRAEELYDLRWYNGRLWYDGVCKPTSYPNTFHTDLTHIREGLQQDSDREKTSEDTETLNTTEAEATEEGMDVELTEEERKERENIQRDFAATTIQRWYKRIKSLEKKQAQAAVVPAKTLQRLESTQEQINSESDLLEKHFSQFRVDVSACGICRINFKPLAEDTLHMNNEDSEGTSEPTEEETSTDIERENAVIHGISPAHLEKVKAFNHYKDIYLSKVHPLYTREAQLSKVVEDHSLYVKVQLDMDRLEASLSAVKSEVHNIETALKWEKVSLLQNAITESENTMQETERVVEQAKQESFAAENEDSEPEEEGEGLHEDDKEEEHDFSPIQEIPHGNKKGGGKSKKPRKKLKEF</sequence>
<name>A0A3M6T6M5_POCDA</name>
<feature type="compositionally biased region" description="Acidic residues" evidence="6">
    <location>
        <begin position="1281"/>
        <end position="1292"/>
    </location>
</feature>
<evidence type="ECO:0000313" key="9">
    <source>
        <dbReference type="Proteomes" id="UP000275408"/>
    </source>
</evidence>
<dbReference type="InterPro" id="IPR036770">
    <property type="entry name" value="Ankyrin_rpt-contain_sf"/>
</dbReference>
<keyword evidence="4" id="KW-0067">ATP-binding</keyword>
<dbReference type="PANTHER" id="PTHR21529">
    <property type="entry name" value="MAMMARY TURMOR VIRUS RECEPTOR HOMOLOG 1, 2 MTVR1, 2"/>
    <property type="match status" value="1"/>
</dbReference>
<feature type="compositionally biased region" description="Basic and acidic residues" evidence="6">
    <location>
        <begin position="1917"/>
        <end position="1934"/>
    </location>
</feature>
<feature type="compositionally biased region" description="Basic and acidic residues" evidence="6">
    <location>
        <begin position="3537"/>
        <end position="3546"/>
    </location>
</feature>
<feature type="compositionally biased region" description="Polar residues" evidence="6">
    <location>
        <begin position="1715"/>
        <end position="1743"/>
    </location>
</feature>
<dbReference type="GO" id="GO:0005524">
    <property type="term" value="F:ATP binding"/>
    <property type="evidence" value="ECO:0007669"/>
    <property type="project" value="UniProtKB-KW"/>
</dbReference>
<feature type="region of interest" description="Disordered" evidence="6">
    <location>
        <begin position="1893"/>
        <end position="1934"/>
    </location>
</feature>
<dbReference type="EMBL" id="RCHS01004212">
    <property type="protein sequence ID" value="RMX37011.1"/>
    <property type="molecule type" value="Genomic_DNA"/>
</dbReference>
<dbReference type="InterPro" id="IPR019734">
    <property type="entry name" value="TPR_rpt"/>
</dbReference>
<evidence type="ECO:0000256" key="1">
    <source>
        <dbReference type="ARBA" id="ARBA00022741"/>
    </source>
</evidence>
<dbReference type="SUPFAM" id="SSF48403">
    <property type="entry name" value="Ankyrin repeat"/>
    <property type="match status" value="1"/>
</dbReference>
<dbReference type="Gene3D" id="1.25.40.10">
    <property type="entry name" value="Tetratricopeptide repeat domain"/>
    <property type="match status" value="5"/>
</dbReference>
<proteinExistence type="predicted"/>
<dbReference type="SUPFAM" id="SSF48452">
    <property type="entry name" value="TPR-like"/>
    <property type="match status" value="5"/>
</dbReference>
<dbReference type="InterPro" id="IPR014016">
    <property type="entry name" value="UvrD-like_ATP-bd"/>
</dbReference>
<feature type="region of interest" description="Disordered" evidence="6">
    <location>
        <begin position="3289"/>
        <end position="3308"/>
    </location>
</feature>
<dbReference type="PANTHER" id="PTHR21529:SF4">
    <property type="entry name" value="TPR AND ANKYRIN REPEAT-CONTAINING PROTEIN 1"/>
    <property type="match status" value="1"/>
</dbReference>
<feature type="compositionally biased region" description="Acidic residues" evidence="6">
    <location>
        <begin position="3419"/>
        <end position="3434"/>
    </location>
</feature>
<dbReference type="InterPro" id="IPR011990">
    <property type="entry name" value="TPR-like_helical_dom_sf"/>
</dbReference>
<dbReference type="Gene3D" id="3.40.50.300">
    <property type="entry name" value="P-loop containing nucleotide triphosphate hydrolases"/>
    <property type="match status" value="2"/>
</dbReference>
<dbReference type="SUPFAM" id="SSF52540">
    <property type="entry name" value="P-loop containing nucleoside triphosphate hydrolases"/>
    <property type="match status" value="1"/>
</dbReference>
<keyword evidence="9" id="KW-1185">Reference proteome</keyword>
<comment type="caution">
    <text evidence="8">The sequence shown here is derived from an EMBL/GenBank/DDBJ whole genome shotgun (WGS) entry which is preliminary data.</text>
</comment>
<dbReference type="InterPro" id="IPR039904">
    <property type="entry name" value="TRANK1"/>
</dbReference>
<dbReference type="Gene3D" id="1.25.40.20">
    <property type="entry name" value="Ankyrin repeat-containing domain"/>
    <property type="match status" value="1"/>
</dbReference>
<accession>A0A3M6T6M5</accession>
<feature type="compositionally biased region" description="Acidic residues" evidence="6">
    <location>
        <begin position="3553"/>
        <end position="3563"/>
    </location>
</feature>
<dbReference type="SMART" id="SM00028">
    <property type="entry name" value="TPR"/>
    <property type="match status" value="12"/>
</dbReference>
<evidence type="ECO:0000259" key="7">
    <source>
        <dbReference type="Pfam" id="PF00580"/>
    </source>
</evidence>
<dbReference type="InterPro" id="IPR027417">
    <property type="entry name" value="P-loop_NTPase"/>
</dbReference>
<evidence type="ECO:0000256" key="3">
    <source>
        <dbReference type="ARBA" id="ARBA00022806"/>
    </source>
</evidence>
<dbReference type="GO" id="GO:0016787">
    <property type="term" value="F:hydrolase activity"/>
    <property type="evidence" value="ECO:0007669"/>
    <property type="project" value="UniProtKB-KW"/>
</dbReference>
<evidence type="ECO:0000256" key="5">
    <source>
        <dbReference type="PROSITE-ProRule" id="PRU00339"/>
    </source>
</evidence>
<feature type="compositionally biased region" description="Basic and acidic residues" evidence="6">
    <location>
        <begin position="3564"/>
        <end position="3577"/>
    </location>
</feature>
<dbReference type="Gene3D" id="1.10.10.160">
    <property type="match status" value="1"/>
</dbReference>